<dbReference type="Proteomes" id="UP000800200">
    <property type="component" value="Unassembled WGS sequence"/>
</dbReference>
<keyword evidence="2" id="KW-1185">Reference proteome</keyword>
<reference evidence="1" key="1">
    <citation type="journal article" date="2020" name="Stud. Mycol.">
        <title>101 Dothideomycetes genomes: a test case for predicting lifestyles and emergence of pathogens.</title>
        <authorList>
            <person name="Haridas S."/>
            <person name="Albert R."/>
            <person name="Binder M."/>
            <person name="Bloem J."/>
            <person name="Labutti K."/>
            <person name="Salamov A."/>
            <person name="Andreopoulos B."/>
            <person name="Baker S."/>
            <person name="Barry K."/>
            <person name="Bills G."/>
            <person name="Bluhm B."/>
            <person name="Cannon C."/>
            <person name="Castanera R."/>
            <person name="Culley D."/>
            <person name="Daum C."/>
            <person name="Ezra D."/>
            <person name="Gonzalez J."/>
            <person name="Henrissat B."/>
            <person name="Kuo A."/>
            <person name="Liang C."/>
            <person name="Lipzen A."/>
            <person name="Lutzoni F."/>
            <person name="Magnuson J."/>
            <person name="Mondo S."/>
            <person name="Nolan M."/>
            <person name="Ohm R."/>
            <person name="Pangilinan J."/>
            <person name="Park H.-J."/>
            <person name="Ramirez L."/>
            <person name="Alfaro M."/>
            <person name="Sun H."/>
            <person name="Tritt A."/>
            <person name="Yoshinaga Y."/>
            <person name="Zwiers L.-H."/>
            <person name="Turgeon B."/>
            <person name="Goodwin S."/>
            <person name="Spatafora J."/>
            <person name="Crous P."/>
            <person name="Grigoriev I."/>
        </authorList>
    </citation>
    <scope>NUCLEOTIDE SEQUENCE</scope>
    <source>
        <strain evidence="1">CBS 207.26</strain>
    </source>
</reference>
<accession>A0A6A6E4T1</accession>
<sequence>MLQWEVPLAILRDRASGRRHKEVELLEEASQYKAQIYAVKPKNNSPWVFSTRFTLCIDENSKAPSWLLESLMWKVSSATNEAFASARLWLDQCHEPGTHKKCGPTSQDFVPSKLLQIPTNEVASIVKMVKTKDLGRVCWCSLSYCWDGLNQSKQRRQLFPRRRKDY</sequence>
<gene>
    <name evidence="1" type="ORF">K469DRAFT_153388</name>
</gene>
<dbReference type="AlphaFoldDB" id="A0A6A6E4T1"/>
<dbReference type="EMBL" id="ML994631">
    <property type="protein sequence ID" value="KAF2186015.1"/>
    <property type="molecule type" value="Genomic_DNA"/>
</dbReference>
<organism evidence="1 2">
    <name type="scientific">Zopfia rhizophila CBS 207.26</name>
    <dbReference type="NCBI Taxonomy" id="1314779"/>
    <lineage>
        <taxon>Eukaryota</taxon>
        <taxon>Fungi</taxon>
        <taxon>Dikarya</taxon>
        <taxon>Ascomycota</taxon>
        <taxon>Pezizomycotina</taxon>
        <taxon>Dothideomycetes</taxon>
        <taxon>Dothideomycetes incertae sedis</taxon>
        <taxon>Zopfiaceae</taxon>
        <taxon>Zopfia</taxon>
    </lineage>
</organism>
<name>A0A6A6E4T1_9PEZI</name>
<proteinExistence type="predicted"/>
<protein>
    <submittedName>
        <fullName evidence="1">Uncharacterized protein</fullName>
    </submittedName>
</protein>
<evidence type="ECO:0000313" key="2">
    <source>
        <dbReference type="Proteomes" id="UP000800200"/>
    </source>
</evidence>
<evidence type="ECO:0000313" key="1">
    <source>
        <dbReference type="EMBL" id="KAF2186015.1"/>
    </source>
</evidence>